<proteinExistence type="predicted"/>
<dbReference type="Proteomes" id="UP000499080">
    <property type="component" value="Unassembled WGS sequence"/>
</dbReference>
<comment type="caution">
    <text evidence="1">The sequence shown here is derived from an EMBL/GenBank/DDBJ whole genome shotgun (WGS) entry which is preliminary data.</text>
</comment>
<accession>A0A4Y2N2V8</accession>
<feature type="non-terminal residue" evidence="1">
    <location>
        <position position="48"/>
    </location>
</feature>
<sequence>MRAVLTSFMQETAIRDSDAEVVEWTNFSLDVRRHLNLTFPQRWICRGG</sequence>
<dbReference type="EMBL" id="BGPR01008416">
    <property type="protein sequence ID" value="GBN33685.1"/>
    <property type="molecule type" value="Genomic_DNA"/>
</dbReference>
<organism evidence="1 2">
    <name type="scientific">Araneus ventricosus</name>
    <name type="common">Orbweaver spider</name>
    <name type="synonym">Epeira ventricosa</name>
    <dbReference type="NCBI Taxonomy" id="182803"/>
    <lineage>
        <taxon>Eukaryota</taxon>
        <taxon>Metazoa</taxon>
        <taxon>Ecdysozoa</taxon>
        <taxon>Arthropoda</taxon>
        <taxon>Chelicerata</taxon>
        <taxon>Arachnida</taxon>
        <taxon>Araneae</taxon>
        <taxon>Araneomorphae</taxon>
        <taxon>Entelegynae</taxon>
        <taxon>Araneoidea</taxon>
        <taxon>Araneidae</taxon>
        <taxon>Araneus</taxon>
    </lineage>
</organism>
<protein>
    <submittedName>
        <fullName evidence="1">Uncharacterized protein</fullName>
    </submittedName>
</protein>
<evidence type="ECO:0000313" key="2">
    <source>
        <dbReference type="Proteomes" id="UP000499080"/>
    </source>
</evidence>
<dbReference type="AlphaFoldDB" id="A0A4Y2N2V8"/>
<reference evidence="1 2" key="1">
    <citation type="journal article" date="2019" name="Sci. Rep.">
        <title>Orb-weaving spider Araneus ventricosus genome elucidates the spidroin gene catalogue.</title>
        <authorList>
            <person name="Kono N."/>
            <person name="Nakamura H."/>
            <person name="Ohtoshi R."/>
            <person name="Moran D.A.P."/>
            <person name="Shinohara A."/>
            <person name="Yoshida Y."/>
            <person name="Fujiwara M."/>
            <person name="Mori M."/>
            <person name="Tomita M."/>
            <person name="Arakawa K."/>
        </authorList>
    </citation>
    <scope>NUCLEOTIDE SEQUENCE [LARGE SCALE GENOMIC DNA]</scope>
</reference>
<name>A0A4Y2N2V8_ARAVE</name>
<keyword evidence="2" id="KW-1185">Reference proteome</keyword>
<gene>
    <name evidence="1" type="ORF">AVEN_259779_1</name>
</gene>
<evidence type="ECO:0000313" key="1">
    <source>
        <dbReference type="EMBL" id="GBN33685.1"/>
    </source>
</evidence>